<dbReference type="EMBL" id="BART01016762">
    <property type="protein sequence ID" value="GAG85881.1"/>
    <property type="molecule type" value="Genomic_DNA"/>
</dbReference>
<evidence type="ECO:0000313" key="1">
    <source>
        <dbReference type="EMBL" id="GAG85881.1"/>
    </source>
</evidence>
<protein>
    <submittedName>
        <fullName evidence="1">Uncharacterized protein</fullName>
    </submittedName>
</protein>
<accession>X1CNQ2</accession>
<comment type="caution">
    <text evidence="1">The sequence shown here is derived from an EMBL/GenBank/DDBJ whole genome shotgun (WGS) entry which is preliminary data.</text>
</comment>
<gene>
    <name evidence="1" type="ORF">S01H4_32141</name>
</gene>
<organism evidence="1">
    <name type="scientific">marine sediment metagenome</name>
    <dbReference type="NCBI Taxonomy" id="412755"/>
    <lineage>
        <taxon>unclassified sequences</taxon>
        <taxon>metagenomes</taxon>
        <taxon>ecological metagenomes</taxon>
    </lineage>
</organism>
<feature type="non-terminal residue" evidence="1">
    <location>
        <position position="70"/>
    </location>
</feature>
<sequence>MTEGDIGAPRDWTDVVAEPIDESRRPLQLEFGGYGYAVRVIQGFCDQGGDSGRLKFYIGIEDQIVFAASG</sequence>
<dbReference type="AlphaFoldDB" id="X1CNQ2"/>
<name>X1CNQ2_9ZZZZ</name>
<proteinExistence type="predicted"/>
<reference evidence="1" key="1">
    <citation type="journal article" date="2014" name="Front. Microbiol.">
        <title>High frequency of phylogenetically diverse reductive dehalogenase-homologous genes in deep subseafloor sedimentary metagenomes.</title>
        <authorList>
            <person name="Kawai M."/>
            <person name="Futagami T."/>
            <person name="Toyoda A."/>
            <person name="Takaki Y."/>
            <person name="Nishi S."/>
            <person name="Hori S."/>
            <person name="Arai W."/>
            <person name="Tsubouchi T."/>
            <person name="Morono Y."/>
            <person name="Uchiyama I."/>
            <person name="Ito T."/>
            <person name="Fujiyama A."/>
            <person name="Inagaki F."/>
            <person name="Takami H."/>
        </authorList>
    </citation>
    <scope>NUCLEOTIDE SEQUENCE</scope>
    <source>
        <strain evidence="1">Expedition CK06-06</strain>
    </source>
</reference>